<accession>A0AAU9DE58</accession>
<evidence type="ECO:0000313" key="5">
    <source>
        <dbReference type="Proteomes" id="UP001321582"/>
    </source>
</evidence>
<dbReference type="InterPro" id="IPR048644">
    <property type="entry name" value="Isoamylase_C"/>
</dbReference>
<dbReference type="InterPro" id="IPR014756">
    <property type="entry name" value="Ig_E-set"/>
</dbReference>
<dbReference type="InterPro" id="IPR044505">
    <property type="entry name" value="GlgX_Isoamylase_N_E_set"/>
</dbReference>
<dbReference type="EMBL" id="AP027060">
    <property type="protein sequence ID" value="BDU51640.1"/>
    <property type="molecule type" value="Genomic_DNA"/>
</dbReference>
<geneLocation type="plasmid" evidence="4 5">
    <name>pHIC</name>
</geneLocation>
<dbReference type="InterPro" id="IPR013783">
    <property type="entry name" value="Ig-like_fold"/>
</dbReference>
<dbReference type="PROSITE" id="PS51257">
    <property type="entry name" value="PROKAR_LIPOPROTEIN"/>
    <property type="match status" value="1"/>
</dbReference>
<dbReference type="InterPro" id="IPR006047">
    <property type="entry name" value="GH13_cat_dom"/>
</dbReference>
<gene>
    <name evidence="4" type="primary">glgX</name>
    <name evidence="4" type="ORF">HLVA_22090</name>
</gene>
<keyword evidence="2" id="KW-0732">Signal</keyword>
<sequence length="816" mass="91105">MRRSGRLLLVLVALTMSFAGCLQKEVVKENNSKENIATNYTTRATSGLTAYSAVDESTWGTQSWGLGSNFVNGIGSDATFAVYSKDATKMVLEIYTSSYGVDASYTYDMKKNSDNIWRAKVATLPNGVYYAFRAWGPNWPYSSSWSRGNSEAGFISDVDSNGNRFNPNKVLYDPYTKELSHDKSNPTALNGNTAEIFASGSTLYGNLPRRDIDTGKYAPKSILLEDNTSFGVKPGIAQKDAIIYETHLRGFTEHSSSVNLSSILSGISGFSDVKSVPNAYRGTYKGAGYMANYLKDLGYTTIELLPVQETDNDGNSASQAGGNYWGYMTYGYFAPDRRYSYDKNPGGPTKEFKNMVKAFHDAGLEVYLDVVYNHTGEGGVWSDKDTAELTSFRGLDNSSYYALTTDNQYYWQSTGCGNNFDSSKNVVRNLIEDSLTYWTTKMGVDGFRFDLAPVLGRDAAPNYYFNSNATLLTDIALMTDAYNVEMIAEAWDTGTYQVGNFPNKWGEWNGRYRDAIRKFLKGDGNTSDFTSMINGDWNDFNDQGGPQKSVNFIDAHDGFTLMDLVSYNTKNNLNVSWPFGPTDGGNDTTNSWDSNGDQSLRRTRVRNFFVTQMFSRGIPMTVWGDEFGRTQNGNNNPYNVDSVATWNNYNMINTDSPDAVALTTGSYHNNYGTDYQDGKNDLFEFVSKLTKIRKYHSALRQDKYADFYLDSGNDVTYSFTKADGSYLGSDDRCVSTRIDGSAIGDDDFLVLTNMWSGWVNFNVPSASYGKKWVRVIDTASWAEQYNNIWDSWNSVTISNSYGVNPWSIVVLEEVNQ</sequence>
<dbReference type="Gene3D" id="2.60.40.1180">
    <property type="entry name" value="Golgi alpha-mannosidase II"/>
    <property type="match status" value="1"/>
</dbReference>
<evidence type="ECO:0000313" key="4">
    <source>
        <dbReference type="EMBL" id="BDU51640.1"/>
    </source>
</evidence>
<keyword evidence="5" id="KW-1185">Reference proteome</keyword>
<dbReference type="SUPFAM" id="SSF51445">
    <property type="entry name" value="(Trans)glycosidases"/>
    <property type="match status" value="1"/>
</dbReference>
<proteinExistence type="inferred from homology"/>
<evidence type="ECO:0000259" key="3">
    <source>
        <dbReference type="SMART" id="SM00642"/>
    </source>
</evidence>
<dbReference type="SUPFAM" id="SSF51011">
    <property type="entry name" value="Glycosyl hydrolase domain"/>
    <property type="match status" value="1"/>
</dbReference>
<dbReference type="PANTHER" id="PTHR43002">
    <property type="entry name" value="GLYCOGEN DEBRANCHING ENZYME"/>
    <property type="match status" value="1"/>
</dbReference>
<dbReference type="KEGG" id="haby:HLVA_22090"/>
<dbReference type="Gene3D" id="2.60.40.10">
    <property type="entry name" value="Immunoglobulins"/>
    <property type="match status" value="1"/>
</dbReference>
<organism evidence="4 5">
    <name type="scientific">Haliovirga abyssi</name>
    <dbReference type="NCBI Taxonomy" id="2996794"/>
    <lineage>
        <taxon>Bacteria</taxon>
        <taxon>Fusobacteriati</taxon>
        <taxon>Fusobacteriota</taxon>
        <taxon>Fusobacteriia</taxon>
        <taxon>Fusobacteriales</taxon>
        <taxon>Haliovirgaceae</taxon>
        <taxon>Haliovirga</taxon>
    </lineage>
</organism>
<dbReference type="AlphaFoldDB" id="A0AAU9DE58"/>
<feature type="signal peptide" evidence="2">
    <location>
        <begin position="1"/>
        <end position="19"/>
    </location>
</feature>
<evidence type="ECO:0000256" key="2">
    <source>
        <dbReference type="SAM" id="SignalP"/>
    </source>
</evidence>
<dbReference type="Pfam" id="PF00128">
    <property type="entry name" value="Alpha-amylase"/>
    <property type="match status" value="1"/>
</dbReference>
<dbReference type="GO" id="GO:0005975">
    <property type="term" value="P:carbohydrate metabolic process"/>
    <property type="evidence" value="ECO:0007669"/>
    <property type="project" value="InterPro"/>
</dbReference>
<name>A0AAU9DE58_9FUSO</name>
<reference evidence="4 5" key="1">
    <citation type="submission" date="2022-11" db="EMBL/GenBank/DDBJ databases">
        <title>Haliovirga abyssi gen. nov., sp. nov., a mesophilic fermentative bacterium isolated from the Iheya North hydrothermal field and the proposal of Haliovirgaceae fam. nov.</title>
        <authorList>
            <person name="Miyazaki U."/>
            <person name="Tame A."/>
            <person name="Miyazaki J."/>
            <person name="Takai K."/>
            <person name="Sawayama S."/>
            <person name="Kitajima M."/>
            <person name="Okamoto A."/>
            <person name="Nakagawa S."/>
        </authorList>
    </citation>
    <scope>NUCLEOTIDE SEQUENCE [LARGE SCALE GENOMIC DNA]</scope>
    <source>
        <strain evidence="4 5">IC12</strain>
        <plasmid evidence="4 5">pHIC</plasmid>
    </source>
</reference>
<dbReference type="Proteomes" id="UP001321582">
    <property type="component" value="Plasmid pHIC"/>
</dbReference>
<feature type="chain" id="PRO_5043549514" evidence="2">
    <location>
        <begin position="20"/>
        <end position="816"/>
    </location>
</feature>
<feature type="domain" description="Glycosyl hydrolase family 13 catalytic" evidence="3">
    <location>
        <begin position="245"/>
        <end position="693"/>
    </location>
</feature>
<dbReference type="SUPFAM" id="SSF81296">
    <property type="entry name" value="E set domains"/>
    <property type="match status" value="1"/>
</dbReference>
<dbReference type="Gene3D" id="3.20.20.80">
    <property type="entry name" value="Glycosidases"/>
    <property type="match status" value="1"/>
</dbReference>
<keyword evidence="4" id="KW-0614">Plasmid</keyword>
<dbReference type="Pfam" id="PF21331">
    <property type="entry name" value="Isoamylase_C"/>
    <property type="match status" value="1"/>
</dbReference>
<protein>
    <submittedName>
        <fullName evidence="4">Glycogen operon protein GlgX homolog</fullName>
    </submittedName>
</protein>
<comment type="similarity">
    <text evidence="1">Belongs to the glycosyl hydrolase 13 family.</text>
</comment>
<dbReference type="SMART" id="SM00642">
    <property type="entry name" value="Aamy"/>
    <property type="match status" value="1"/>
</dbReference>
<dbReference type="CDD" id="cd02856">
    <property type="entry name" value="E_set_GDE_Isoamylase_N"/>
    <property type="match status" value="1"/>
</dbReference>
<dbReference type="CDD" id="cd11326">
    <property type="entry name" value="AmyAc_Glg_debranch"/>
    <property type="match status" value="1"/>
</dbReference>
<dbReference type="RefSeq" id="WP_307905508.1">
    <property type="nucleotide sequence ID" value="NZ_AP027060.1"/>
</dbReference>
<evidence type="ECO:0000256" key="1">
    <source>
        <dbReference type="ARBA" id="ARBA00008061"/>
    </source>
</evidence>
<dbReference type="InterPro" id="IPR013780">
    <property type="entry name" value="Glyco_hydro_b"/>
</dbReference>
<dbReference type="InterPro" id="IPR017853">
    <property type="entry name" value="GH"/>
</dbReference>